<evidence type="ECO:0000313" key="3">
    <source>
        <dbReference type="EMBL" id="GGK72637.1"/>
    </source>
</evidence>
<evidence type="ECO:0000256" key="1">
    <source>
        <dbReference type="ARBA" id="ARBA00007637"/>
    </source>
</evidence>
<reference evidence="3" key="2">
    <citation type="submission" date="2020-09" db="EMBL/GenBank/DDBJ databases">
        <authorList>
            <person name="Sun Q."/>
            <person name="Ohkuma M."/>
        </authorList>
    </citation>
    <scope>NUCLEOTIDE SEQUENCE</scope>
    <source>
        <strain evidence="3">JCM 19018</strain>
    </source>
</reference>
<feature type="domain" description="NAD-dependent epimerase/dehydratase" evidence="2">
    <location>
        <begin position="19"/>
        <end position="248"/>
    </location>
</feature>
<evidence type="ECO:0000259" key="2">
    <source>
        <dbReference type="Pfam" id="PF01370"/>
    </source>
</evidence>
<dbReference type="PANTHER" id="PTHR43000">
    <property type="entry name" value="DTDP-D-GLUCOSE 4,6-DEHYDRATASE-RELATED"/>
    <property type="match status" value="1"/>
</dbReference>
<dbReference type="AlphaFoldDB" id="A0A830ELS1"/>
<dbReference type="Gene3D" id="3.40.50.720">
    <property type="entry name" value="NAD(P)-binding Rossmann-like Domain"/>
    <property type="match status" value="1"/>
</dbReference>
<accession>A0A830ELS1</accession>
<dbReference type="EMBL" id="BMPD01000004">
    <property type="protein sequence ID" value="GGK72637.1"/>
    <property type="molecule type" value="Genomic_DNA"/>
</dbReference>
<dbReference type="PRINTS" id="PR01713">
    <property type="entry name" value="NUCEPIMERASE"/>
</dbReference>
<comment type="similarity">
    <text evidence="1">Belongs to the NAD(P)-dependent epimerase/dehydratase family.</text>
</comment>
<dbReference type="InterPro" id="IPR001509">
    <property type="entry name" value="Epimerase_deHydtase"/>
</dbReference>
<organism evidence="3 4">
    <name type="scientific">Haloarcula sebkhae</name>
    <dbReference type="NCBI Taxonomy" id="932660"/>
    <lineage>
        <taxon>Archaea</taxon>
        <taxon>Methanobacteriati</taxon>
        <taxon>Methanobacteriota</taxon>
        <taxon>Stenosarchaea group</taxon>
        <taxon>Halobacteria</taxon>
        <taxon>Halobacteriales</taxon>
        <taxon>Haloarculaceae</taxon>
        <taxon>Haloarcula</taxon>
    </lineage>
</organism>
<reference evidence="3" key="1">
    <citation type="journal article" date="2014" name="Int. J. Syst. Evol. Microbiol.">
        <title>Complete genome sequence of Corynebacterium casei LMG S-19264T (=DSM 44701T), isolated from a smear-ripened cheese.</title>
        <authorList>
            <consortium name="US DOE Joint Genome Institute (JGI-PGF)"/>
            <person name="Walter F."/>
            <person name="Albersmeier A."/>
            <person name="Kalinowski J."/>
            <person name="Ruckert C."/>
        </authorList>
    </citation>
    <scope>NUCLEOTIDE SEQUENCE</scope>
    <source>
        <strain evidence="3">JCM 19018</strain>
    </source>
</reference>
<evidence type="ECO:0000313" key="4">
    <source>
        <dbReference type="Proteomes" id="UP000614221"/>
    </source>
</evidence>
<gene>
    <name evidence="3" type="ORF">GCM10009067_26100</name>
</gene>
<dbReference type="InterPro" id="IPR036291">
    <property type="entry name" value="NAD(P)-bd_dom_sf"/>
</dbReference>
<dbReference type="Proteomes" id="UP000614221">
    <property type="component" value="Unassembled WGS sequence"/>
</dbReference>
<dbReference type="SUPFAM" id="SSF51735">
    <property type="entry name" value="NAD(P)-binding Rossmann-fold domains"/>
    <property type="match status" value="1"/>
</dbReference>
<dbReference type="Pfam" id="PF01370">
    <property type="entry name" value="Epimerase"/>
    <property type="match status" value="1"/>
</dbReference>
<sequence>MKTTSPNDMSTETVSGRRVLVTGGGGFIGSHLASALAADNHVRVLDDFSTGRRANLPNDVTVIKGDVRDRATLDTAMEGIDIVFHEAAMVSVPESIEQPVDCHELNGTATVDVFDCARRQDTRVVFASSAAVYGTPDDVPIGEDAPTEPNSPYGFEKHLGEQYVRFYTEQYGLPTVPLRYFNVYGPRGLDREYAGVIGTFVRQAQAGEPLTVEGDGTQTRDFVHVDDVVRANLLAATTDAVGRPFNVGTGRSVTINELAETVRDVVGSDIAIEHVPGRANDIQQSEADLGDAGELLGYEPTLCLREGLEATLDAERT</sequence>
<name>A0A830ELS1_9EURY</name>
<proteinExistence type="inferred from homology"/>
<protein>
    <submittedName>
        <fullName evidence="3">NDP-sugar dehydratase or epimerase</fullName>
    </submittedName>
</protein>
<comment type="caution">
    <text evidence="3">The sequence shown here is derived from an EMBL/GenBank/DDBJ whole genome shotgun (WGS) entry which is preliminary data.</text>
</comment>
<dbReference type="Gene3D" id="3.90.25.10">
    <property type="entry name" value="UDP-galactose 4-epimerase, domain 1"/>
    <property type="match status" value="1"/>
</dbReference>